<evidence type="ECO:0000313" key="10">
    <source>
        <dbReference type="EMBL" id="RKT87130.1"/>
    </source>
</evidence>
<dbReference type="EMBL" id="RBXX01000002">
    <property type="protein sequence ID" value="RKT87130.1"/>
    <property type="molecule type" value="Genomic_DNA"/>
</dbReference>
<keyword evidence="13" id="KW-1185">Reference proteome</keyword>
<keyword evidence="6" id="KW-0408">Iron</keyword>
<evidence type="ECO:0000256" key="3">
    <source>
        <dbReference type="ARBA" id="ARBA00022714"/>
    </source>
</evidence>
<reference evidence="11 12" key="1">
    <citation type="submission" date="2016-10" db="EMBL/GenBank/DDBJ databases">
        <authorList>
            <person name="de Groot N.N."/>
        </authorList>
    </citation>
    <scope>NUCLEOTIDE SEQUENCE [LARGE SCALE GENOMIC DNA]</scope>
    <source>
        <strain evidence="11 12">CPCC 201259</strain>
    </source>
</reference>
<reference evidence="10 13" key="2">
    <citation type="submission" date="2018-10" db="EMBL/GenBank/DDBJ databases">
        <title>Sequencing the genomes of 1000 actinobacteria strains.</title>
        <authorList>
            <person name="Klenk H.-P."/>
        </authorList>
    </citation>
    <scope>NUCLEOTIDE SEQUENCE [LARGE SCALE GENOMIC DNA]</scope>
    <source>
        <strain evidence="10 13">DSM 45119</strain>
    </source>
</reference>
<dbReference type="CDD" id="cd00207">
    <property type="entry name" value="fer2"/>
    <property type="match status" value="1"/>
</dbReference>
<dbReference type="Gene3D" id="3.40.50.80">
    <property type="entry name" value="Nucleotide-binding domain of ferredoxin-NADP reductase (FNR) module"/>
    <property type="match status" value="1"/>
</dbReference>
<evidence type="ECO:0000256" key="1">
    <source>
        <dbReference type="ARBA" id="ARBA00001974"/>
    </source>
</evidence>
<feature type="domain" description="FAD-binding FR-type" evidence="9">
    <location>
        <begin position="3"/>
        <end position="105"/>
    </location>
</feature>
<name>A0A1I4W142_9PSEU</name>
<proteinExistence type="predicted"/>
<dbReference type="SUPFAM" id="SSF54292">
    <property type="entry name" value="2Fe-2S ferredoxin-like"/>
    <property type="match status" value="1"/>
</dbReference>
<evidence type="ECO:0000313" key="11">
    <source>
        <dbReference type="EMBL" id="SFN06956.1"/>
    </source>
</evidence>
<evidence type="ECO:0000256" key="4">
    <source>
        <dbReference type="ARBA" id="ARBA00022723"/>
    </source>
</evidence>
<dbReference type="InterPro" id="IPR001041">
    <property type="entry name" value="2Fe-2S_ferredoxin-type"/>
</dbReference>
<evidence type="ECO:0000256" key="5">
    <source>
        <dbReference type="ARBA" id="ARBA00023002"/>
    </source>
</evidence>
<dbReference type="PRINTS" id="PR00409">
    <property type="entry name" value="PHDIOXRDTASE"/>
</dbReference>
<keyword evidence="3" id="KW-0001">2Fe-2S</keyword>
<dbReference type="InterPro" id="IPR039261">
    <property type="entry name" value="FNR_nucleotide-bd"/>
</dbReference>
<evidence type="ECO:0000313" key="12">
    <source>
        <dbReference type="Proteomes" id="UP000199398"/>
    </source>
</evidence>
<comment type="cofactor">
    <cofactor evidence="1">
        <name>FAD</name>
        <dbReference type="ChEBI" id="CHEBI:57692"/>
    </cofactor>
</comment>
<keyword evidence="7" id="KW-0411">Iron-sulfur</keyword>
<dbReference type="SUPFAM" id="SSF52343">
    <property type="entry name" value="Ferredoxin reductase-like, C-terminal NADP-linked domain"/>
    <property type="match status" value="1"/>
</dbReference>
<feature type="domain" description="2Fe-2S ferredoxin-type" evidence="8">
    <location>
        <begin position="229"/>
        <end position="314"/>
    </location>
</feature>
<dbReference type="CDD" id="cd06185">
    <property type="entry name" value="PDR_like"/>
    <property type="match status" value="1"/>
</dbReference>
<dbReference type="InterPro" id="IPR012675">
    <property type="entry name" value="Beta-grasp_dom_sf"/>
</dbReference>
<dbReference type="Pfam" id="PF00111">
    <property type="entry name" value="Fer2"/>
    <property type="match status" value="1"/>
</dbReference>
<keyword evidence="2" id="KW-0285">Flavoprotein</keyword>
<dbReference type="PROSITE" id="PS51384">
    <property type="entry name" value="FAD_FR"/>
    <property type="match status" value="1"/>
</dbReference>
<dbReference type="PROSITE" id="PS00197">
    <property type="entry name" value="2FE2S_FER_1"/>
    <property type="match status" value="1"/>
</dbReference>
<dbReference type="PANTHER" id="PTHR47354:SF1">
    <property type="entry name" value="CARNITINE MONOOXYGENASE REDUCTASE SUBUNIT"/>
    <property type="match status" value="1"/>
</dbReference>
<dbReference type="AlphaFoldDB" id="A0A1I4W142"/>
<dbReference type="InterPro" id="IPR036010">
    <property type="entry name" value="2Fe-2S_ferredoxin-like_sf"/>
</dbReference>
<gene>
    <name evidence="10" type="ORF">ATL45_5520</name>
    <name evidence="11" type="ORF">SAMN05421805_102468</name>
</gene>
<evidence type="ECO:0000256" key="2">
    <source>
        <dbReference type="ARBA" id="ARBA00022630"/>
    </source>
</evidence>
<dbReference type="Gene3D" id="3.10.20.30">
    <property type="match status" value="1"/>
</dbReference>
<dbReference type="InterPro" id="IPR017927">
    <property type="entry name" value="FAD-bd_FR_type"/>
</dbReference>
<dbReference type="SUPFAM" id="SSF63380">
    <property type="entry name" value="Riboflavin synthase domain-like"/>
    <property type="match status" value="1"/>
</dbReference>
<dbReference type="EMBL" id="FOUP01000002">
    <property type="protein sequence ID" value="SFN06956.1"/>
    <property type="molecule type" value="Genomic_DNA"/>
</dbReference>
<organism evidence="11 12">
    <name type="scientific">Saccharopolyspora antimicrobica</name>
    <dbReference type="NCBI Taxonomy" id="455193"/>
    <lineage>
        <taxon>Bacteria</taxon>
        <taxon>Bacillati</taxon>
        <taxon>Actinomycetota</taxon>
        <taxon>Actinomycetes</taxon>
        <taxon>Pseudonocardiales</taxon>
        <taxon>Pseudonocardiaceae</taxon>
        <taxon>Saccharopolyspora</taxon>
    </lineage>
</organism>
<dbReference type="GO" id="GO:0046872">
    <property type="term" value="F:metal ion binding"/>
    <property type="evidence" value="ECO:0007669"/>
    <property type="project" value="UniProtKB-KW"/>
</dbReference>
<evidence type="ECO:0000256" key="6">
    <source>
        <dbReference type="ARBA" id="ARBA00023004"/>
    </source>
</evidence>
<dbReference type="PROSITE" id="PS51085">
    <property type="entry name" value="2FE2S_FER_2"/>
    <property type="match status" value="1"/>
</dbReference>
<evidence type="ECO:0000313" key="13">
    <source>
        <dbReference type="Proteomes" id="UP000270697"/>
    </source>
</evidence>
<evidence type="ECO:0000256" key="7">
    <source>
        <dbReference type="ARBA" id="ARBA00023014"/>
    </source>
</evidence>
<dbReference type="GO" id="GO:0051537">
    <property type="term" value="F:2 iron, 2 sulfur cluster binding"/>
    <property type="evidence" value="ECO:0007669"/>
    <property type="project" value="UniProtKB-KW"/>
</dbReference>
<dbReference type="InterPro" id="IPR006058">
    <property type="entry name" value="2Fe2S_fd_BS"/>
</dbReference>
<keyword evidence="5" id="KW-0560">Oxidoreductase</keyword>
<evidence type="ECO:0000259" key="8">
    <source>
        <dbReference type="PROSITE" id="PS51085"/>
    </source>
</evidence>
<dbReference type="PANTHER" id="PTHR47354">
    <property type="entry name" value="NADH OXIDOREDUCTASE HCR"/>
    <property type="match status" value="1"/>
</dbReference>
<protein>
    <submittedName>
        <fullName evidence="11">Ferredoxin-NADP reductase</fullName>
    </submittedName>
</protein>
<sequence>MRSMAHAVRVHSTTWLASGVVQVEFRDPAGTDLPAWEPGAHLALRLGNGMTREYSLCGDPADRRSWTVAVLREPNSRGGSSWVHERLTAGTLLEVDGPRNNFPLEPAERHLLIAGGIGVTPILAMAGRLAERGADWRMIYCGRSRESMAFLPQLREMGDRVRIHADDEHGGPPDLCAELGAVAAGELVYCCGPEPLISAVESALPDPSALRVERFRAPEPIASTPDGAFEVVCETSGVRVPVGPGTSVLDALAEAGIQVPNSCQEGVCGTCETKVLGGEPEHRDHVLSPAERETGDTMMICVSRCRSGELVLDL</sequence>
<dbReference type="InterPro" id="IPR017938">
    <property type="entry name" value="Riboflavin_synthase-like_b-brl"/>
</dbReference>
<dbReference type="InterPro" id="IPR050415">
    <property type="entry name" value="MRET"/>
</dbReference>
<keyword evidence="4" id="KW-0479">Metal-binding</keyword>
<dbReference type="Gene3D" id="2.40.30.10">
    <property type="entry name" value="Translation factors"/>
    <property type="match status" value="1"/>
</dbReference>
<dbReference type="GO" id="GO:0016491">
    <property type="term" value="F:oxidoreductase activity"/>
    <property type="evidence" value="ECO:0007669"/>
    <property type="project" value="UniProtKB-KW"/>
</dbReference>
<dbReference type="Proteomes" id="UP000270697">
    <property type="component" value="Unassembled WGS sequence"/>
</dbReference>
<accession>A0A1I4W142</accession>
<dbReference type="STRING" id="455193.SAMN05421805_102468"/>
<evidence type="ECO:0000259" key="9">
    <source>
        <dbReference type="PROSITE" id="PS51384"/>
    </source>
</evidence>
<dbReference type="Proteomes" id="UP000199398">
    <property type="component" value="Unassembled WGS sequence"/>
</dbReference>